<evidence type="ECO:0000256" key="3">
    <source>
        <dbReference type="ARBA" id="ARBA00023163"/>
    </source>
</evidence>
<keyword evidence="7" id="KW-1185">Reference proteome</keyword>
<dbReference type="PROSITE" id="PS01081">
    <property type="entry name" value="HTH_TETR_1"/>
    <property type="match status" value="1"/>
</dbReference>
<evidence type="ECO:0000259" key="5">
    <source>
        <dbReference type="PROSITE" id="PS50977"/>
    </source>
</evidence>
<evidence type="ECO:0000313" key="7">
    <source>
        <dbReference type="Proteomes" id="UP000232062"/>
    </source>
</evidence>
<dbReference type="InterPro" id="IPR001647">
    <property type="entry name" value="HTH_TetR"/>
</dbReference>
<accession>A0A2M9WIV7</accession>
<keyword evidence="2 4" id="KW-0238">DNA-binding</keyword>
<dbReference type="PROSITE" id="PS50977">
    <property type="entry name" value="HTH_TETR_2"/>
    <property type="match status" value="1"/>
</dbReference>
<evidence type="ECO:0000256" key="1">
    <source>
        <dbReference type="ARBA" id="ARBA00023015"/>
    </source>
</evidence>
<sequence length="193" mass="21859">MSKSDNEEFFQQRQQLIISAAKICFSQSGFHGASMADISRESGLGAGQIYRYFESKELIVGETIKSIAVSWRLFLQNNLPQQISTTDIINTESGFWQGWPYQERCLLLEMYSEASRNQCVREVLAQEEQLLIAELETSFGQQNPGVSAQQCNDRIQFLLMLVDGVACRAFGDKTLDHQEQARINGILTHHLFG</sequence>
<comment type="caution">
    <text evidence="6">The sequence shown here is derived from an EMBL/GenBank/DDBJ whole genome shotgun (WGS) entry which is preliminary data.</text>
</comment>
<feature type="DNA-binding region" description="H-T-H motif" evidence="4">
    <location>
        <begin position="34"/>
        <end position="53"/>
    </location>
</feature>
<evidence type="ECO:0000256" key="4">
    <source>
        <dbReference type="PROSITE-ProRule" id="PRU00335"/>
    </source>
</evidence>
<reference evidence="6 7" key="1">
    <citation type="submission" date="2017-11" db="EMBL/GenBank/DDBJ databases">
        <title>The genome sequence of Pantoea rodasii DSM 26611.</title>
        <authorList>
            <person name="Gao J."/>
            <person name="Mao X."/>
            <person name="Sun J."/>
        </authorList>
    </citation>
    <scope>NUCLEOTIDE SEQUENCE [LARGE SCALE GENOMIC DNA]</scope>
    <source>
        <strain evidence="6 7">DSM 26611</strain>
    </source>
</reference>
<name>A0A2M9WIV7_9GAMM</name>
<dbReference type="PANTHER" id="PTHR47506:SF1">
    <property type="entry name" value="HTH-TYPE TRANSCRIPTIONAL REGULATOR YJDC"/>
    <property type="match status" value="1"/>
</dbReference>
<protein>
    <submittedName>
        <fullName evidence="6">TetR/AcrR family transcriptional regulator</fullName>
    </submittedName>
</protein>
<dbReference type="OrthoDB" id="5816932at2"/>
<proteinExistence type="predicted"/>
<dbReference type="Gene3D" id="1.10.357.10">
    <property type="entry name" value="Tetracycline Repressor, domain 2"/>
    <property type="match status" value="1"/>
</dbReference>
<dbReference type="InterPro" id="IPR009057">
    <property type="entry name" value="Homeodomain-like_sf"/>
</dbReference>
<dbReference type="EMBL" id="PIQI01000003">
    <property type="protein sequence ID" value="PJZ07490.1"/>
    <property type="molecule type" value="Genomic_DNA"/>
</dbReference>
<feature type="domain" description="HTH tetR-type" evidence="5">
    <location>
        <begin position="11"/>
        <end position="71"/>
    </location>
</feature>
<dbReference type="Pfam" id="PF00440">
    <property type="entry name" value="TetR_N"/>
    <property type="match status" value="1"/>
</dbReference>
<keyword evidence="3" id="KW-0804">Transcription</keyword>
<dbReference type="SUPFAM" id="SSF46689">
    <property type="entry name" value="Homeodomain-like"/>
    <property type="match status" value="1"/>
</dbReference>
<dbReference type="Proteomes" id="UP000232062">
    <property type="component" value="Unassembled WGS sequence"/>
</dbReference>
<dbReference type="InterPro" id="IPR023772">
    <property type="entry name" value="DNA-bd_HTH_TetR-type_CS"/>
</dbReference>
<dbReference type="GO" id="GO:0003677">
    <property type="term" value="F:DNA binding"/>
    <property type="evidence" value="ECO:0007669"/>
    <property type="project" value="UniProtKB-UniRule"/>
</dbReference>
<dbReference type="PANTHER" id="PTHR47506">
    <property type="entry name" value="TRANSCRIPTIONAL REGULATORY PROTEIN"/>
    <property type="match status" value="1"/>
</dbReference>
<organism evidence="6 7">
    <name type="scientific">Pantoea rodasii</name>
    <dbReference type="NCBI Taxonomy" id="1076549"/>
    <lineage>
        <taxon>Bacteria</taxon>
        <taxon>Pseudomonadati</taxon>
        <taxon>Pseudomonadota</taxon>
        <taxon>Gammaproteobacteria</taxon>
        <taxon>Enterobacterales</taxon>
        <taxon>Erwiniaceae</taxon>
        <taxon>Pantoea</taxon>
    </lineage>
</organism>
<gene>
    <name evidence="6" type="ORF">PRCB_02190</name>
</gene>
<keyword evidence="1" id="KW-0805">Transcription regulation</keyword>
<dbReference type="PRINTS" id="PR00455">
    <property type="entry name" value="HTHTETR"/>
</dbReference>
<evidence type="ECO:0000313" key="6">
    <source>
        <dbReference type="EMBL" id="PJZ07490.1"/>
    </source>
</evidence>
<evidence type="ECO:0000256" key="2">
    <source>
        <dbReference type="ARBA" id="ARBA00023125"/>
    </source>
</evidence>
<dbReference type="RefSeq" id="WP_100700115.1">
    <property type="nucleotide sequence ID" value="NZ_PIQI01000003.1"/>
</dbReference>
<dbReference type="AlphaFoldDB" id="A0A2M9WIV7"/>